<dbReference type="RefSeq" id="WP_206254660.1">
    <property type="nucleotide sequence ID" value="NZ_CP071060.1"/>
</dbReference>
<evidence type="ECO:0000259" key="5">
    <source>
        <dbReference type="PROSITE" id="PS50887"/>
    </source>
</evidence>
<evidence type="ECO:0000256" key="3">
    <source>
        <dbReference type="SAM" id="Phobius"/>
    </source>
</evidence>
<dbReference type="SMART" id="SM00267">
    <property type="entry name" value="GGDEF"/>
    <property type="match status" value="1"/>
</dbReference>
<feature type="domain" description="GGDEF" evidence="5">
    <location>
        <begin position="388"/>
        <end position="522"/>
    </location>
</feature>
<dbReference type="Pfam" id="PF05228">
    <property type="entry name" value="CHASE4"/>
    <property type="match status" value="1"/>
</dbReference>
<name>A0ABX7M892_9RHOO</name>
<dbReference type="Gene3D" id="3.30.70.270">
    <property type="match status" value="1"/>
</dbReference>
<dbReference type="InterPro" id="IPR050469">
    <property type="entry name" value="Diguanylate_Cyclase"/>
</dbReference>
<evidence type="ECO:0000313" key="7">
    <source>
        <dbReference type="Proteomes" id="UP000663570"/>
    </source>
</evidence>
<dbReference type="InterPro" id="IPR007892">
    <property type="entry name" value="CHASE4"/>
</dbReference>
<gene>
    <name evidence="6" type="ORF">JY500_00245</name>
</gene>
<feature type="transmembrane region" description="Helical" evidence="3">
    <location>
        <begin position="275"/>
        <end position="297"/>
    </location>
</feature>
<dbReference type="Pfam" id="PF00990">
    <property type="entry name" value="GGDEF"/>
    <property type="match status" value="1"/>
</dbReference>
<dbReference type="EC" id="2.7.7.65" evidence="1"/>
<reference evidence="6 7" key="1">
    <citation type="submission" date="2021-02" db="EMBL/GenBank/DDBJ databases">
        <title>Niveibacterium changnyeongensis HC41.</title>
        <authorList>
            <person name="Kang M."/>
        </authorList>
    </citation>
    <scope>NUCLEOTIDE SEQUENCE [LARGE SCALE GENOMIC DNA]</scope>
    <source>
        <strain evidence="6 7">HC41</strain>
    </source>
</reference>
<dbReference type="PANTHER" id="PTHR45138">
    <property type="entry name" value="REGULATORY COMPONENTS OF SENSORY TRANSDUCTION SYSTEM"/>
    <property type="match status" value="1"/>
</dbReference>
<evidence type="ECO:0000256" key="2">
    <source>
        <dbReference type="ARBA" id="ARBA00034247"/>
    </source>
</evidence>
<keyword evidence="3" id="KW-1133">Transmembrane helix</keyword>
<dbReference type="PANTHER" id="PTHR45138:SF9">
    <property type="entry name" value="DIGUANYLATE CYCLASE DGCM-RELATED"/>
    <property type="match status" value="1"/>
</dbReference>
<dbReference type="InterPro" id="IPR000160">
    <property type="entry name" value="GGDEF_dom"/>
</dbReference>
<comment type="catalytic activity">
    <reaction evidence="2">
        <text>2 GTP = 3',3'-c-di-GMP + 2 diphosphate</text>
        <dbReference type="Rhea" id="RHEA:24898"/>
        <dbReference type="ChEBI" id="CHEBI:33019"/>
        <dbReference type="ChEBI" id="CHEBI:37565"/>
        <dbReference type="ChEBI" id="CHEBI:58805"/>
        <dbReference type="EC" id="2.7.7.65"/>
    </reaction>
</comment>
<keyword evidence="3" id="KW-0472">Membrane</keyword>
<dbReference type="InterPro" id="IPR003660">
    <property type="entry name" value="HAMP_dom"/>
</dbReference>
<dbReference type="PROSITE" id="PS50887">
    <property type="entry name" value="GGDEF"/>
    <property type="match status" value="1"/>
</dbReference>
<dbReference type="NCBIfam" id="TIGR00254">
    <property type="entry name" value="GGDEF"/>
    <property type="match status" value="1"/>
</dbReference>
<dbReference type="SUPFAM" id="SSF55073">
    <property type="entry name" value="Nucleotide cyclase"/>
    <property type="match status" value="1"/>
</dbReference>
<dbReference type="PROSITE" id="PS50885">
    <property type="entry name" value="HAMP"/>
    <property type="match status" value="1"/>
</dbReference>
<dbReference type="Gene3D" id="6.10.340.10">
    <property type="match status" value="1"/>
</dbReference>
<dbReference type="CDD" id="cd06225">
    <property type="entry name" value="HAMP"/>
    <property type="match status" value="1"/>
</dbReference>
<feature type="domain" description="HAMP" evidence="4">
    <location>
        <begin position="299"/>
        <end position="352"/>
    </location>
</feature>
<proteinExistence type="predicted"/>
<dbReference type="CDD" id="cd01949">
    <property type="entry name" value="GGDEF"/>
    <property type="match status" value="1"/>
</dbReference>
<evidence type="ECO:0000259" key="4">
    <source>
        <dbReference type="PROSITE" id="PS50885"/>
    </source>
</evidence>
<keyword evidence="3" id="KW-0812">Transmembrane</keyword>
<accession>A0ABX7M892</accession>
<evidence type="ECO:0000313" key="6">
    <source>
        <dbReference type="EMBL" id="QSI77116.1"/>
    </source>
</evidence>
<dbReference type="EMBL" id="CP071060">
    <property type="protein sequence ID" value="QSI77116.1"/>
    <property type="molecule type" value="Genomic_DNA"/>
</dbReference>
<dbReference type="InterPro" id="IPR043128">
    <property type="entry name" value="Rev_trsase/Diguanyl_cyclase"/>
</dbReference>
<dbReference type="InterPro" id="IPR029787">
    <property type="entry name" value="Nucleotide_cyclase"/>
</dbReference>
<sequence length="537" mass="57547">MPLIARLILGVVGVLAVAVLLAARLLTSGIGASYVQIEREAAEHETERLVNALEIEARSLGQLLLGWAHWSELYGYVAAPSAAFRAENLQPTVLVPSDLAWVLVIGPDGHVIDAIAAPATKGAAPDLSPLKSPSSPLLRTLTGPIAADASQCGVARLGAENFLTCRMAIRDTAVSQPPRGVVVIARRFDATLIQRVKAESHIDFTLAPPSGPAVSPDITGSPITSPVFGRASPVIRSTPNTLEVRHAVSDLGGGVFGELVMSLPREISALGRSSLAHVGLKLLAVAALFAVALVFVLDRVLVYRLRKLSGEIDRIWQQKDWTLRVTESRSDEIGHLAAHTNALLAVIGEQLRDLELRATTDSLTGLANRRAFDERLALALRRQQRTGAGLGLVMLDLDSFKSFNDRYGHAAGDHALQKVGEVMRGAAARATDLCARLGGEEFAILLEDADSAVVMNVAKHVRFTIESMNIPHKNSQHGRLTISIGVALHEYGEDGESFYMRADAALYRAKEGGRNRIELAREGLPVVIESPGNTSRI</sequence>
<keyword evidence="7" id="KW-1185">Reference proteome</keyword>
<organism evidence="6 7">
    <name type="scientific">Niveibacterium microcysteis</name>
    <dbReference type="NCBI Taxonomy" id="2811415"/>
    <lineage>
        <taxon>Bacteria</taxon>
        <taxon>Pseudomonadati</taxon>
        <taxon>Pseudomonadota</taxon>
        <taxon>Betaproteobacteria</taxon>
        <taxon>Rhodocyclales</taxon>
        <taxon>Rhodocyclaceae</taxon>
        <taxon>Niveibacterium</taxon>
    </lineage>
</organism>
<evidence type="ECO:0000256" key="1">
    <source>
        <dbReference type="ARBA" id="ARBA00012528"/>
    </source>
</evidence>
<protein>
    <recommendedName>
        <fullName evidence="1">diguanylate cyclase</fullName>
        <ecNumber evidence="1">2.7.7.65</ecNumber>
    </recommendedName>
</protein>
<dbReference type="Proteomes" id="UP000663570">
    <property type="component" value="Chromosome"/>
</dbReference>